<dbReference type="Proteomes" id="UP000288291">
    <property type="component" value="Unassembled WGS sequence"/>
</dbReference>
<accession>A0A437SSZ4</accession>
<dbReference type="AlphaFoldDB" id="A0A437SSZ4"/>
<keyword evidence="2" id="KW-1185">Reference proteome</keyword>
<comment type="caution">
    <text evidence="1">The sequence shown here is derived from an EMBL/GenBank/DDBJ whole genome shotgun (WGS) entry which is preliminary data.</text>
</comment>
<gene>
    <name evidence="1" type="ORF">EJK17_09780</name>
</gene>
<organism evidence="1 2">
    <name type="scientific">Lactobacillus xujianguonis</name>
    <dbReference type="NCBI Taxonomy" id="2495899"/>
    <lineage>
        <taxon>Bacteria</taxon>
        <taxon>Bacillati</taxon>
        <taxon>Bacillota</taxon>
        <taxon>Bacilli</taxon>
        <taxon>Lactobacillales</taxon>
        <taxon>Lactobacillaceae</taxon>
        <taxon>Lactobacillus</taxon>
    </lineage>
</organism>
<evidence type="ECO:0000313" key="2">
    <source>
        <dbReference type="Proteomes" id="UP000288291"/>
    </source>
</evidence>
<reference evidence="1 2" key="1">
    <citation type="submission" date="2018-12" db="EMBL/GenBank/DDBJ databases">
        <authorList>
            <person name="Meng J."/>
        </authorList>
    </citation>
    <scope>NUCLEOTIDE SEQUENCE [LARGE SCALE GENOMIC DNA]</scope>
    <source>
        <strain evidence="1 2">HT111-2</strain>
    </source>
</reference>
<dbReference type="RefSeq" id="WP_127796391.1">
    <property type="nucleotide sequence ID" value="NZ_ML136902.1"/>
</dbReference>
<protein>
    <submittedName>
        <fullName evidence="1">Uncharacterized protein</fullName>
    </submittedName>
</protein>
<sequence length="163" mass="18361">MAKEFDKLNHWQVAVGFFGEDDAKLLMIVRANEYGITIKPKPGNKTGYLMVPFKGDDGKQHFYKLKETVIPARPFIENAWNDNKHKYKKMIGDGLDGIFRGKDTAMKLLNRLGVESVKDIQESAVQLREPKNAPLTVANKGSDNPLVDTGELERKVTYKIIPG</sequence>
<evidence type="ECO:0000313" key="1">
    <source>
        <dbReference type="EMBL" id="RVU70015.1"/>
    </source>
</evidence>
<proteinExistence type="predicted"/>
<name>A0A437SSZ4_9LACO</name>
<dbReference type="EMBL" id="RXIA01000034">
    <property type="protein sequence ID" value="RVU70015.1"/>
    <property type="molecule type" value="Genomic_DNA"/>
</dbReference>